<organism evidence="1 2">
    <name type="scientific">Gossypium darwinii</name>
    <name type="common">Darwin's cotton</name>
    <name type="synonym">Gossypium barbadense var. darwinii</name>
    <dbReference type="NCBI Taxonomy" id="34276"/>
    <lineage>
        <taxon>Eukaryota</taxon>
        <taxon>Viridiplantae</taxon>
        <taxon>Streptophyta</taxon>
        <taxon>Embryophyta</taxon>
        <taxon>Tracheophyta</taxon>
        <taxon>Spermatophyta</taxon>
        <taxon>Magnoliopsida</taxon>
        <taxon>eudicotyledons</taxon>
        <taxon>Gunneridae</taxon>
        <taxon>Pentapetalae</taxon>
        <taxon>rosids</taxon>
        <taxon>malvids</taxon>
        <taxon>Malvales</taxon>
        <taxon>Malvaceae</taxon>
        <taxon>Malvoideae</taxon>
        <taxon>Gossypium</taxon>
    </lineage>
</organism>
<keyword evidence="2" id="KW-1185">Reference proteome</keyword>
<sequence length="49" mass="5604">MLLTEFLLQAFGPGQSYAVLLHALSQRPRNTQFLPYIASETTIPHYMHT</sequence>
<evidence type="ECO:0000313" key="1">
    <source>
        <dbReference type="EMBL" id="TYG99373.1"/>
    </source>
</evidence>
<evidence type="ECO:0000313" key="2">
    <source>
        <dbReference type="Proteomes" id="UP000323506"/>
    </source>
</evidence>
<proteinExistence type="predicted"/>
<name>A0A5D2F088_GOSDA</name>
<dbReference type="Proteomes" id="UP000323506">
    <property type="component" value="Chromosome A10"/>
</dbReference>
<dbReference type="AlphaFoldDB" id="A0A5D2F088"/>
<gene>
    <name evidence="1" type="ORF">ES288_A10G190600v1</name>
</gene>
<dbReference type="EMBL" id="CM017697">
    <property type="protein sequence ID" value="TYG99373.1"/>
    <property type="molecule type" value="Genomic_DNA"/>
</dbReference>
<accession>A0A5D2F088</accession>
<protein>
    <submittedName>
        <fullName evidence="1">Uncharacterized protein</fullName>
    </submittedName>
</protein>
<reference evidence="1 2" key="1">
    <citation type="submission" date="2019-06" db="EMBL/GenBank/DDBJ databases">
        <title>WGS assembly of Gossypium darwinii.</title>
        <authorList>
            <person name="Chen Z.J."/>
            <person name="Sreedasyam A."/>
            <person name="Ando A."/>
            <person name="Song Q."/>
            <person name="De L."/>
            <person name="Hulse-Kemp A."/>
            <person name="Ding M."/>
            <person name="Ye W."/>
            <person name="Kirkbride R."/>
            <person name="Jenkins J."/>
            <person name="Plott C."/>
            <person name="Lovell J."/>
            <person name="Lin Y.-M."/>
            <person name="Vaughn R."/>
            <person name="Liu B."/>
            <person name="Li W."/>
            <person name="Simpson S."/>
            <person name="Scheffler B."/>
            <person name="Saski C."/>
            <person name="Grover C."/>
            <person name="Hu G."/>
            <person name="Conover J."/>
            <person name="Carlson J."/>
            <person name="Shu S."/>
            <person name="Boston L."/>
            <person name="Williams M."/>
            <person name="Peterson D."/>
            <person name="Mcgee K."/>
            <person name="Jones D."/>
            <person name="Wendel J."/>
            <person name="Stelly D."/>
            <person name="Grimwood J."/>
            <person name="Schmutz J."/>
        </authorList>
    </citation>
    <scope>NUCLEOTIDE SEQUENCE [LARGE SCALE GENOMIC DNA]</scope>
    <source>
        <strain evidence="1">1808015.09</strain>
    </source>
</reference>